<dbReference type="SMART" id="SM00355">
    <property type="entry name" value="ZnF_C2H2"/>
    <property type="match status" value="7"/>
</dbReference>
<dbReference type="SUPFAM" id="SSF57667">
    <property type="entry name" value="beta-beta-alpha zinc fingers"/>
    <property type="match status" value="5"/>
</dbReference>
<keyword evidence="6 12" id="KW-0863">Zinc-finger</keyword>
<dbReference type="KEGG" id="emc:129329376"/>
<dbReference type="AlphaFoldDB" id="A0AA97JCI5"/>
<sequence>MEFQNAASQIPEEKMKGEERDSQVSQVEAARKLLSGMDPQQVKGEPDEELYDSQDGQWQDCQKAMQPPHSESGKPQLPGSVDWDHITFFAPSPVDNQGSRREAPQVPESAEEREGILDKEVIHLDVQCRQFRQFAYQDADGPRKVFRHLQDLCHKWLKPESHTKEQILELVILEQFLAILPSEMQSWVREDDPTTCTQAVTLAEDFLLWKEEGELQKQEMSETLEEVAVKSCKAEQAKTAQLYTEAKQKSKEAKLLGGTQAGAKDQQPVCPEASKGKELVGGVSFDKAPWNFYQISETENMPGSRQDPEKHERNYRMGNKDKHCTWDETHENSEILNKTALLERIHKQNRTHSGQANTTSQNPNLLKRQKMSVEGKAHQYTNSGTSFSRKSGLPQEKTGDKLETDAYCGNNFSSIQHESNHHRIASGEKPHKCSECGHVFSQGTGLHEDDAGDRLYICSNCGKSFIYKKQESTQPGEKLYNPSENWTSAPQASDLPAGEKPYTCSDCGKTFSFRSSLVRHQRLHTGEKPYKCLDCGKHFSQSSNLLNHQRIHTGEKPYSCTDCGKSFSNSSSLTSHERTHRGEKPYKCSSCGKNFSCNSVLRIHERIHTGEKPYECSDCGKSFSRREFLIGHQRTHTGEKPYECSDCGKSFSQRSNLINHQRSHTGEKPFECSDCGKRFSHKASLLKHERHHIKVPTSDKSKVQTTLPMGEHTQEIKPDPW</sequence>
<comment type="function">
    <text evidence="1">May be involved in transcriptional regulation.</text>
</comment>
<proteinExistence type="inferred from homology"/>
<dbReference type="InterPro" id="IPR003309">
    <property type="entry name" value="SCAN_dom"/>
</dbReference>
<accession>A0AA97JCI5</accession>
<evidence type="ECO:0000256" key="8">
    <source>
        <dbReference type="ARBA" id="ARBA00023015"/>
    </source>
</evidence>
<organism evidence="16 17">
    <name type="scientific">Eublepharis macularius</name>
    <name type="common">Leopard gecko</name>
    <name type="synonym">Cyrtodactylus macularius</name>
    <dbReference type="NCBI Taxonomy" id="481883"/>
    <lineage>
        <taxon>Eukaryota</taxon>
        <taxon>Metazoa</taxon>
        <taxon>Chordata</taxon>
        <taxon>Craniata</taxon>
        <taxon>Vertebrata</taxon>
        <taxon>Euteleostomi</taxon>
        <taxon>Lepidosauria</taxon>
        <taxon>Squamata</taxon>
        <taxon>Bifurcata</taxon>
        <taxon>Gekkota</taxon>
        <taxon>Eublepharidae</taxon>
        <taxon>Eublepharinae</taxon>
        <taxon>Eublepharis</taxon>
    </lineage>
</organism>
<dbReference type="Pfam" id="PF02023">
    <property type="entry name" value="SCAN"/>
    <property type="match status" value="1"/>
</dbReference>
<dbReference type="FunFam" id="3.30.160.60:FF:000135">
    <property type="entry name" value="Zinc finger protein 358"/>
    <property type="match status" value="2"/>
</dbReference>
<keyword evidence="16" id="KW-1185">Reference proteome</keyword>
<dbReference type="GO" id="GO:0000981">
    <property type="term" value="F:DNA-binding transcription factor activity, RNA polymerase II-specific"/>
    <property type="evidence" value="ECO:0007669"/>
    <property type="project" value="TreeGrafter"/>
</dbReference>
<feature type="domain" description="C2H2-type" evidence="14">
    <location>
        <begin position="614"/>
        <end position="641"/>
    </location>
</feature>
<evidence type="ECO:0000256" key="4">
    <source>
        <dbReference type="ARBA" id="ARBA00022723"/>
    </source>
</evidence>
<feature type="compositionally biased region" description="Basic and acidic residues" evidence="13">
    <location>
        <begin position="11"/>
        <end position="22"/>
    </location>
</feature>
<dbReference type="FunFam" id="3.30.160.60:FF:000551">
    <property type="entry name" value="zinc finger protein 197 isoform X1"/>
    <property type="match status" value="1"/>
</dbReference>
<dbReference type="FunFam" id="3.30.160.60:FF:003095">
    <property type="match status" value="1"/>
</dbReference>
<feature type="region of interest" description="Disordered" evidence="13">
    <location>
        <begin position="473"/>
        <end position="494"/>
    </location>
</feature>
<dbReference type="RefSeq" id="XP_054834898.1">
    <property type="nucleotide sequence ID" value="XM_054978923.1"/>
</dbReference>
<keyword evidence="8" id="KW-0805">Transcription regulation</keyword>
<evidence type="ECO:0000256" key="2">
    <source>
        <dbReference type="ARBA" id="ARBA00004123"/>
    </source>
</evidence>
<evidence type="ECO:0000256" key="9">
    <source>
        <dbReference type="ARBA" id="ARBA00023125"/>
    </source>
</evidence>
<feature type="domain" description="C2H2-type" evidence="14">
    <location>
        <begin position="642"/>
        <end position="669"/>
    </location>
</feature>
<dbReference type="GO" id="GO:0008270">
    <property type="term" value="F:zinc ion binding"/>
    <property type="evidence" value="ECO:0007669"/>
    <property type="project" value="UniProtKB-KW"/>
</dbReference>
<dbReference type="FunFam" id="3.30.160.60:FF:002063">
    <property type="entry name" value="RB associated KRAB zinc finger"/>
    <property type="match status" value="1"/>
</dbReference>
<dbReference type="SUPFAM" id="SSF47353">
    <property type="entry name" value="Retrovirus capsid dimerization domain-like"/>
    <property type="match status" value="1"/>
</dbReference>
<dbReference type="FunFam" id="3.30.160.60:FF:002343">
    <property type="entry name" value="Zinc finger protein 33A"/>
    <property type="match status" value="2"/>
</dbReference>
<evidence type="ECO:0000256" key="1">
    <source>
        <dbReference type="ARBA" id="ARBA00003767"/>
    </source>
</evidence>
<evidence type="ECO:0000313" key="18">
    <source>
        <dbReference type="RefSeq" id="XP_054834898.1"/>
    </source>
</evidence>
<feature type="region of interest" description="Disordered" evidence="13">
    <location>
        <begin position="1"/>
        <end position="112"/>
    </location>
</feature>
<feature type="domain" description="C2H2-type" evidence="14">
    <location>
        <begin position="670"/>
        <end position="692"/>
    </location>
</feature>
<evidence type="ECO:0000313" key="17">
    <source>
        <dbReference type="RefSeq" id="XP_054834897.1"/>
    </source>
</evidence>
<keyword evidence="7" id="KW-0862">Zinc</keyword>
<name>A0AA97JCI5_EUBMA</name>
<dbReference type="Gene3D" id="3.30.160.60">
    <property type="entry name" value="Classic Zinc Finger"/>
    <property type="match status" value="8"/>
</dbReference>
<keyword evidence="5" id="KW-0677">Repeat</keyword>
<gene>
    <name evidence="17 18" type="primary">LOC129329376</name>
</gene>
<dbReference type="PROSITE" id="PS50804">
    <property type="entry name" value="SCAN_BOX"/>
    <property type="match status" value="1"/>
</dbReference>
<dbReference type="PROSITE" id="PS50157">
    <property type="entry name" value="ZINC_FINGER_C2H2_2"/>
    <property type="match status" value="8"/>
</dbReference>
<comment type="subcellular location">
    <subcellularLocation>
        <location evidence="2">Nucleus</location>
    </subcellularLocation>
</comment>
<keyword evidence="10" id="KW-0804">Transcription</keyword>
<dbReference type="GeneID" id="129329376"/>
<dbReference type="GO" id="GO:0000977">
    <property type="term" value="F:RNA polymerase II transcription regulatory region sequence-specific DNA binding"/>
    <property type="evidence" value="ECO:0007669"/>
    <property type="project" value="TreeGrafter"/>
</dbReference>
<keyword evidence="11" id="KW-0539">Nucleus</keyword>
<evidence type="ECO:0000313" key="16">
    <source>
        <dbReference type="Proteomes" id="UP001190640"/>
    </source>
</evidence>
<dbReference type="Gene3D" id="1.10.4020.10">
    <property type="entry name" value="DNA breaking-rejoining enzymes"/>
    <property type="match status" value="1"/>
</dbReference>
<dbReference type="Proteomes" id="UP001190640">
    <property type="component" value="Chromosome 4"/>
</dbReference>
<dbReference type="SMART" id="SM00431">
    <property type="entry name" value="SCAN"/>
    <property type="match status" value="1"/>
</dbReference>
<feature type="region of interest" description="Disordered" evidence="13">
    <location>
        <begin position="348"/>
        <end position="398"/>
    </location>
</feature>
<evidence type="ECO:0000256" key="5">
    <source>
        <dbReference type="ARBA" id="ARBA00022737"/>
    </source>
</evidence>
<dbReference type="PROSITE" id="PS00028">
    <property type="entry name" value="ZINC_FINGER_C2H2_1"/>
    <property type="match status" value="7"/>
</dbReference>
<feature type="compositionally biased region" description="Polar residues" evidence="13">
    <location>
        <begin position="379"/>
        <end position="389"/>
    </location>
</feature>
<evidence type="ECO:0000256" key="11">
    <source>
        <dbReference type="ARBA" id="ARBA00023242"/>
    </source>
</evidence>
<feature type="compositionally biased region" description="Polar residues" evidence="13">
    <location>
        <begin position="351"/>
        <end position="364"/>
    </location>
</feature>
<evidence type="ECO:0000256" key="13">
    <source>
        <dbReference type="SAM" id="MobiDB-lite"/>
    </source>
</evidence>
<dbReference type="Pfam" id="PF00096">
    <property type="entry name" value="zf-C2H2"/>
    <property type="match status" value="6"/>
</dbReference>
<dbReference type="PANTHER" id="PTHR24381:SF393">
    <property type="entry name" value="CHROMATIN-LINKED ADAPTOR FOR MSL PROTEINS, ISOFORM B"/>
    <property type="match status" value="1"/>
</dbReference>
<feature type="domain" description="C2H2-type" evidence="14">
    <location>
        <begin position="530"/>
        <end position="557"/>
    </location>
</feature>
<dbReference type="GO" id="GO:0005634">
    <property type="term" value="C:nucleus"/>
    <property type="evidence" value="ECO:0007669"/>
    <property type="project" value="UniProtKB-SubCell"/>
</dbReference>
<dbReference type="PANTHER" id="PTHR24381">
    <property type="entry name" value="ZINC FINGER PROTEIN"/>
    <property type="match status" value="1"/>
</dbReference>
<feature type="region of interest" description="Disordered" evidence="13">
    <location>
        <begin position="694"/>
        <end position="721"/>
    </location>
</feature>
<feature type="domain" description="SCAN box" evidence="15">
    <location>
        <begin position="129"/>
        <end position="206"/>
    </location>
</feature>
<evidence type="ECO:0000256" key="10">
    <source>
        <dbReference type="ARBA" id="ARBA00023163"/>
    </source>
</evidence>
<evidence type="ECO:0000256" key="6">
    <source>
        <dbReference type="ARBA" id="ARBA00022771"/>
    </source>
</evidence>
<feature type="compositionally biased region" description="Polar residues" evidence="13">
    <location>
        <begin position="482"/>
        <end position="491"/>
    </location>
</feature>
<feature type="domain" description="C2H2-type" evidence="14">
    <location>
        <begin position="586"/>
        <end position="613"/>
    </location>
</feature>
<dbReference type="InterPro" id="IPR038269">
    <property type="entry name" value="SCAN_sf"/>
</dbReference>
<evidence type="ECO:0000259" key="15">
    <source>
        <dbReference type="PROSITE" id="PS50804"/>
    </source>
</evidence>
<feature type="compositionally biased region" description="Basic and acidic residues" evidence="13">
    <location>
        <begin position="712"/>
        <end position="721"/>
    </location>
</feature>
<dbReference type="CDD" id="cd07936">
    <property type="entry name" value="SCAN"/>
    <property type="match status" value="1"/>
</dbReference>
<evidence type="ECO:0000256" key="3">
    <source>
        <dbReference type="ARBA" id="ARBA00006991"/>
    </source>
</evidence>
<keyword evidence="4" id="KW-0479">Metal-binding</keyword>
<dbReference type="InterPro" id="IPR036236">
    <property type="entry name" value="Znf_C2H2_sf"/>
</dbReference>
<evidence type="ECO:0000256" key="12">
    <source>
        <dbReference type="PROSITE-ProRule" id="PRU00042"/>
    </source>
</evidence>
<evidence type="ECO:0000256" key="7">
    <source>
        <dbReference type="ARBA" id="ARBA00022833"/>
    </source>
</evidence>
<evidence type="ECO:0000259" key="14">
    <source>
        <dbReference type="PROSITE" id="PS50157"/>
    </source>
</evidence>
<feature type="domain" description="C2H2-type" evidence="14">
    <location>
        <begin position="502"/>
        <end position="529"/>
    </location>
</feature>
<protein>
    <submittedName>
        <fullName evidence="17 18">Zinc finger protein ZFP2-like</fullName>
    </submittedName>
</protein>
<dbReference type="RefSeq" id="XP_054834897.1">
    <property type="nucleotide sequence ID" value="XM_054978922.1"/>
</dbReference>
<keyword evidence="9" id="KW-0238">DNA-binding</keyword>
<comment type="similarity">
    <text evidence="3">Belongs to the krueppel C2H2-type zinc-finger protein family.</text>
</comment>
<feature type="domain" description="C2H2-type" evidence="14">
    <location>
        <begin position="402"/>
        <end position="430"/>
    </location>
</feature>
<dbReference type="FunFam" id="1.10.4020.10:FF:000001">
    <property type="entry name" value="zinc finger protein 263 isoform X1"/>
    <property type="match status" value="1"/>
</dbReference>
<feature type="domain" description="C2H2-type" evidence="14">
    <location>
        <begin position="558"/>
        <end position="585"/>
    </location>
</feature>
<dbReference type="FunFam" id="3.30.160.60:FF:000446">
    <property type="entry name" value="Zinc finger protein"/>
    <property type="match status" value="1"/>
</dbReference>
<dbReference type="InterPro" id="IPR013087">
    <property type="entry name" value="Znf_C2H2_type"/>
</dbReference>
<reference evidence="17 18" key="1">
    <citation type="submission" date="2025-04" db="UniProtKB">
        <authorList>
            <consortium name="RefSeq"/>
        </authorList>
    </citation>
    <scope>IDENTIFICATION</scope>
    <source>
        <tissue evidence="17 18">Blood</tissue>
    </source>
</reference>